<comment type="caution">
    <text evidence="2">The sequence shown here is derived from an EMBL/GenBank/DDBJ whole genome shotgun (WGS) entry which is preliminary data.</text>
</comment>
<proteinExistence type="predicted"/>
<protein>
    <submittedName>
        <fullName evidence="2">Uncharacterized protein</fullName>
    </submittedName>
</protein>
<evidence type="ECO:0000313" key="2">
    <source>
        <dbReference type="EMBL" id="EHC85268.1"/>
    </source>
</evidence>
<name>G5R302_SALSE</name>
<accession>G5R302</accession>
<dbReference type="BioCyc" id="SENT913082:G120J-700-MONOMER"/>
<evidence type="ECO:0000256" key="1">
    <source>
        <dbReference type="SAM" id="SignalP"/>
    </source>
</evidence>
<dbReference type="EMBL" id="AFCU01001255">
    <property type="protein sequence ID" value="EHC85268.1"/>
    <property type="molecule type" value="Genomic_DNA"/>
</dbReference>
<sequence length="39" mass="4353">MKKTAIALLAWFVSSASLAATWFVSSASLAAWRRRRGRK</sequence>
<dbReference type="AlphaFoldDB" id="G5R302"/>
<dbReference type="PATRIC" id="fig|913082.3.peg.2949"/>
<evidence type="ECO:0000313" key="3">
    <source>
        <dbReference type="Proteomes" id="UP000005065"/>
    </source>
</evidence>
<gene>
    <name evidence="2" type="ORF">LTSESEN_3827</name>
</gene>
<organism evidence="2 3">
    <name type="scientific">Salmonella enterica subsp. enterica serovar Senftenberg str. A4-543</name>
    <dbReference type="NCBI Taxonomy" id="913082"/>
    <lineage>
        <taxon>Bacteria</taxon>
        <taxon>Pseudomonadati</taxon>
        <taxon>Pseudomonadota</taxon>
        <taxon>Gammaproteobacteria</taxon>
        <taxon>Enterobacterales</taxon>
        <taxon>Enterobacteriaceae</taxon>
        <taxon>Salmonella</taxon>
    </lineage>
</organism>
<keyword evidence="1" id="KW-0732">Signal</keyword>
<feature type="chain" id="PRO_5003483208" evidence="1">
    <location>
        <begin position="20"/>
        <end position="39"/>
    </location>
</feature>
<dbReference type="Proteomes" id="UP000005065">
    <property type="component" value="Unassembled WGS sequence"/>
</dbReference>
<reference evidence="2 3" key="1">
    <citation type="journal article" date="2011" name="BMC Genomics">
        <title>Genome sequencing reveals diversification of virulence factor content and possible host adaptation in distinct subpopulations of Salmonella enterica.</title>
        <authorList>
            <person name="den Bakker H.C."/>
            <person name="Moreno Switt A.I."/>
            <person name="Govoni G."/>
            <person name="Cummings C.A."/>
            <person name="Ranieri M.L."/>
            <person name="Degoricija L."/>
            <person name="Hoelzer K."/>
            <person name="Rodriguez-Rivera L.D."/>
            <person name="Brown S."/>
            <person name="Bolchacova E."/>
            <person name="Furtado M.R."/>
            <person name="Wiedmann M."/>
        </authorList>
    </citation>
    <scope>NUCLEOTIDE SEQUENCE [LARGE SCALE GENOMIC DNA]</scope>
    <source>
        <strain evidence="2 3">A4-543</strain>
    </source>
</reference>
<feature type="signal peptide" evidence="1">
    <location>
        <begin position="1"/>
        <end position="19"/>
    </location>
</feature>